<feature type="coiled-coil region" evidence="1">
    <location>
        <begin position="395"/>
        <end position="429"/>
    </location>
</feature>
<evidence type="ECO:0000256" key="2">
    <source>
        <dbReference type="SAM" id="MobiDB-lite"/>
    </source>
</evidence>
<sequence length="1201" mass="134812">MPWPWTSRPKSPFEFLNSDGNSSGSATTSGRGANGSGSNLATSPPTKTVPLNRPSATTTTSRATATAATTTTSTTSSKAAAQRLSAAASGTQKSNHEITTNKPRAASSLGFSTDLQAKNKHARSSSATSSYAPVPTTAQRTAASTVIPEEPAHIHTQLRTTKHSRNAASSSSGTSKSSSARKNSIKDSDRKATKSPEPSSRHPTSVDSVSSISSFLHSDLHNHSHGKQRSFSAGSQASDIHGRLSPSSITGRALSPPPLNISKVIHGSLPRSQKTSAPSSSRQSPTSEEVFYYELPESYEQVNGLNASEIEERDLKHKAVIDLNTMTVAQPRTFVENQTRESMLEAEVARLKKLCDQYEHKSINASSSSVGSSEPMAIPEVTAIPIGSSEAHRVVQVMKVANEHLQKKVEAKEAQLADRLAELEEVETRHAMTVQQQKHNFQLQIKQLVEQHRRELHGATQRNTKRVEAVKREMAQSVAAAENQQRNIEQIEALQAQVEQLRNLEKTRQENYNALVEEAKLEAAEELVALRKEFATKEETWEIQTEEMRRQLLEERPTMECNCGSRTDIDAIEQLKRDHEVEIAGLRNSIRILEGSRGTTVEQLEEDQRVYRKVSELEASLASKVRALAAERKTSERLRASLAAAEEAKSSKQDENPDLQQLRASFEKEKEALIAEHQAAIDASNRLREEDLSAFEAERKRSQQLLAEAKAERQTFQEQSDFVHEDKLKVAQEQFEATFRNCQQEKQALQAALDEVRSQLIVQKSAFELRLRNQLQEAEHQYKLRHDSEQQTEAAKLEEAQAKLEKVRKELGDEVQKLQAEVAQTKDRDAQVLSELQQQIKEEEENKQQLLDRVAKAEAEKDAVEADLATANSRFDGVNKALAEQTEALRKAEEQIKSLNESVEAMKEEVENEKRVTIQTVTELRAQMQTRERKSNEFHALKQNEVESLHFQIRTAENKLQADGAEMESLRELLQEKENALAAMREEKYSEAVWLDEKRDLVNKHNQLNDSQLSTIAKLEDTINQMRLQSTDEAKAAEAKAAEQQSLVVQWMSASNRKADEVKSLSKQLQTAQDEYATLRTQMESMHRHARQMSDLEARIQALSKELQESQRTVARRDATIRQLEDALQQAQGSLRAGRTSPAQADLQRDLDESRTEVGSLKEKLDMYETEYRHLFDDYERLKIEQEDMKFKSRERVALGV</sequence>
<evidence type="ECO:0000313" key="3">
    <source>
        <dbReference type="EMBL" id="KAK6359657.1"/>
    </source>
</evidence>
<feature type="region of interest" description="Disordered" evidence="2">
    <location>
        <begin position="1"/>
        <end position="288"/>
    </location>
</feature>
<feature type="coiled-coil region" evidence="1">
    <location>
        <begin position="790"/>
        <end position="927"/>
    </location>
</feature>
<keyword evidence="4" id="KW-1185">Reference proteome</keyword>
<reference evidence="3 4" key="1">
    <citation type="submission" date="2019-10" db="EMBL/GenBank/DDBJ databases">
        <authorList>
            <person name="Palmer J.M."/>
        </authorList>
    </citation>
    <scope>NUCLEOTIDE SEQUENCE [LARGE SCALE GENOMIC DNA]</scope>
    <source>
        <strain evidence="3 4">TWF696</strain>
    </source>
</reference>
<protein>
    <submittedName>
        <fullName evidence="3">Uncharacterized protein</fullName>
    </submittedName>
</protein>
<dbReference type="AlphaFoldDB" id="A0AAV9VDZ2"/>
<keyword evidence="1" id="KW-0175">Coiled coil</keyword>
<feature type="coiled-coil region" evidence="1">
    <location>
        <begin position="953"/>
        <end position="1029"/>
    </location>
</feature>
<feature type="coiled-coil region" evidence="1">
    <location>
        <begin position="628"/>
        <end position="759"/>
    </location>
</feature>
<evidence type="ECO:0000256" key="1">
    <source>
        <dbReference type="SAM" id="Coils"/>
    </source>
</evidence>
<comment type="caution">
    <text evidence="3">The sequence shown here is derived from an EMBL/GenBank/DDBJ whole genome shotgun (WGS) entry which is preliminary data.</text>
</comment>
<gene>
    <name evidence="3" type="ORF">TWF696_000801</name>
</gene>
<feature type="compositionally biased region" description="Polar residues" evidence="2">
    <location>
        <begin position="90"/>
        <end position="102"/>
    </location>
</feature>
<feature type="compositionally biased region" description="Basic and acidic residues" evidence="2">
    <location>
        <begin position="1147"/>
        <end position="1156"/>
    </location>
</feature>
<feature type="region of interest" description="Disordered" evidence="2">
    <location>
        <begin position="1132"/>
        <end position="1156"/>
    </location>
</feature>
<feature type="compositionally biased region" description="Polar residues" evidence="2">
    <location>
        <begin position="124"/>
        <end position="144"/>
    </location>
</feature>
<feature type="compositionally biased region" description="Low complexity" evidence="2">
    <location>
        <begin position="205"/>
        <end position="217"/>
    </location>
</feature>
<feature type="coiled-coil region" evidence="1">
    <location>
        <begin position="1055"/>
        <end position="1113"/>
    </location>
</feature>
<feature type="compositionally biased region" description="Low complexity" evidence="2">
    <location>
        <begin position="166"/>
        <end position="182"/>
    </location>
</feature>
<dbReference type="EMBL" id="JAVHNQ010000001">
    <property type="protein sequence ID" value="KAK6359657.1"/>
    <property type="molecule type" value="Genomic_DNA"/>
</dbReference>
<organism evidence="3 4">
    <name type="scientific">Orbilia brochopaga</name>
    <dbReference type="NCBI Taxonomy" id="3140254"/>
    <lineage>
        <taxon>Eukaryota</taxon>
        <taxon>Fungi</taxon>
        <taxon>Dikarya</taxon>
        <taxon>Ascomycota</taxon>
        <taxon>Pezizomycotina</taxon>
        <taxon>Orbiliomycetes</taxon>
        <taxon>Orbiliales</taxon>
        <taxon>Orbiliaceae</taxon>
        <taxon>Orbilia</taxon>
    </lineage>
</organism>
<proteinExistence type="predicted"/>
<feature type="compositionally biased region" description="Polar residues" evidence="2">
    <location>
        <begin position="229"/>
        <end position="238"/>
    </location>
</feature>
<feature type="compositionally biased region" description="Low complexity" evidence="2">
    <location>
        <begin position="17"/>
        <end position="39"/>
    </location>
</feature>
<feature type="coiled-coil region" evidence="1">
    <location>
        <begin position="467"/>
        <end position="533"/>
    </location>
</feature>
<feature type="compositionally biased region" description="Low complexity" evidence="2">
    <location>
        <begin position="55"/>
        <end position="89"/>
    </location>
</feature>
<name>A0AAV9VDZ2_9PEZI</name>
<evidence type="ECO:0000313" key="4">
    <source>
        <dbReference type="Proteomes" id="UP001375240"/>
    </source>
</evidence>
<feature type="compositionally biased region" description="Basic and acidic residues" evidence="2">
    <location>
        <begin position="184"/>
        <end position="194"/>
    </location>
</feature>
<dbReference type="Proteomes" id="UP001375240">
    <property type="component" value="Unassembled WGS sequence"/>
</dbReference>
<accession>A0AAV9VDZ2</accession>
<feature type="compositionally biased region" description="Low complexity" evidence="2">
    <location>
        <begin position="271"/>
        <end position="287"/>
    </location>
</feature>